<evidence type="ECO:0000256" key="2">
    <source>
        <dbReference type="ARBA" id="ARBA00009983"/>
    </source>
</evidence>
<evidence type="ECO:0000313" key="15">
    <source>
        <dbReference type="Proteomes" id="UP000253314"/>
    </source>
</evidence>
<gene>
    <name evidence="14" type="ORF">DS031_05955</name>
</gene>
<dbReference type="EMBL" id="QOCW01000004">
    <property type="protein sequence ID" value="RBW70649.1"/>
    <property type="molecule type" value="Genomic_DNA"/>
</dbReference>
<dbReference type="SUPFAM" id="SSF53649">
    <property type="entry name" value="Alkaline phosphatase-like"/>
    <property type="match status" value="1"/>
</dbReference>
<dbReference type="InterPro" id="IPR000917">
    <property type="entry name" value="Sulfatase_N"/>
</dbReference>
<organism evidence="14 15">
    <name type="scientific">Bacillus taeanensis</name>
    <dbReference type="NCBI Taxonomy" id="273032"/>
    <lineage>
        <taxon>Bacteria</taxon>
        <taxon>Bacillati</taxon>
        <taxon>Bacillota</taxon>
        <taxon>Bacilli</taxon>
        <taxon>Bacillales</taxon>
        <taxon>Bacillaceae</taxon>
        <taxon>Bacillus</taxon>
    </lineage>
</organism>
<evidence type="ECO:0000256" key="7">
    <source>
        <dbReference type="PIRNR" id="PIRNR005091"/>
    </source>
</evidence>
<dbReference type="GO" id="GO:0046872">
    <property type="term" value="F:metal ion binding"/>
    <property type="evidence" value="ECO:0007669"/>
    <property type="project" value="UniProtKB-KW"/>
</dbReference>
<dbReference type="RefSeq" id="WP_113805102.1">
    <property type="nucleotide sequence ID" value="NZ_QOCW01000004.1"/>
</dbReference>
<comment type="subcellular location">
    <subcellularLocation>
        <location evidence="1">Cell membrane</location>
        <topology evidence="1">Multi-pass membrane protein</topology>
    </subcellularLocation>
</comment>
<feature type="transmembrane region" description="Helical" evidence="12">
    <location>
        <begin position="150"/>
        <end position="168"/>
    </location>
</feature>
<keyword evidence="6 7" id="KW-0472">Membrane</keyword>
<dbReference type="Pfam" id="PF00884">
    <property type="entry name" value="Sulfatase"/>
    <property type="match status" value="1"/>
</dbReference>
<protein>
    <recommendedName>
        <fullName evidence="13">Sulfatase N-terminal domain-containing protein</fullName>
    </recommendedName>
</protein>
<dbReference type="PIRSF" id="PIRSF005091">
    <property type="entry name" value="Mmb_sulf_HI1246"/>
    <property type="match status" value="1"/>
</dbReference>
<dbReference type="GO" id="GO:0005886">
    <property type="term" value="C:plasma membrane"/>
    <property type="evidence" value="ECO:0007669"/>
    <property type="project" value="UniProtKB-SubCell"/>
</dbReference>
<evidence type="ECO:0000256" key="12">
    <source>
        <dbReference type="SAM" id="Phobius"/>
    </source>
</evidence>
<evidence type="ECO:0000256" key="4">
    <source>
        <dbReference type="ARBA" id="ARBA00022692"/>
    </source>
</evidence>
<dbReference type="AlphaFoldDB" id="A0A366Y0W0"/>
<feature type="modified residue" description="3-oxoalanine (Ser)" evidence="11">
    <location>
        <position position="63"/>
    </location>
</feature>
<comment type="PTM">
    <text evidence="11">The conversion to 3-oxoalanine (also known as C-formylglycine, FGly), of a serine or cysteine residue in prokaryotes and of a cysteine residue in eukaryotes, is critical for catalytic activity.</text>
</comment>
<keyword evidence="9" id="KW-0479">Metal-binding</keyword>
<feature type="transmembrane region" description="Helical" evidence="12">
    <location>
        <begin position="111"/>
        <end position="138"/>
    </location>
</feature>
<dbReference type="PANTHER" id="PTHR47371">
    <property type="entry name" value="LIPOTEICHOIC ACID SYNTHASE"/>
    <property type="match status" value="1"/>
</dbReference>
<dbReference type="Proteomes" id="UP000253314">
    <property type="component" value="Unassembled WGS sequence"/>
</dbReference>
<evidence type="ECO:0000256" key="1">
    <source>
        <dbReference type="ARBA" id="ARBA00004651"/>
    </source>
</evidence>
<evidence type="ECO:0000256" key="5">
    <source>
        <dbReference type="ARBA" id="ARBA00022989"/>
    </source>
</evidence>
<keyword evidence="3 7" id="KW-1003">Cell membrane</keyword>
<dbReference type="CDD" id="cd16015">
    <property type="entry name" value="LTA_synthase"/>
    <property type="match status" value="1"/>
</dbReference>
<evidence type="ECO:0000256" key="3">
    <source>
        <dbReference type="ARBA" id="ARBA00022475"/>
    </source>
</evidence>
<feature type="transmembrane region" description="Helical" evidence="12">
    <location>
        <begin position="69"/>
        <end position="91"/>
    </location>
</feature>
<feature type="transmembrane region" description="Helical" evidence="12">
    <location>
        <begin position="40"/>
        <end position="62"/>
    </location>
</feature>
<keyword evidence="9" id="KW-0464">Manganese</keyword>
<feature type="binding site" evidence="10">
    <location>
        <position position="250"/>
    </location>
    <ligand>
        <name>Mn(2+)</name>
        <dbReference type="ChEBI" id="CHEBI:29035"/>
    </ligand>
</feature>
<name>A0A366Y0W0_9BACI</name>
<dbReference type="Gene3D" id="3.30.1120.170">
    <property type="match status" value="1"/>
</dbReference>
<dbReference type="Gene3D" id="3.40.720.10">
    <property type="entry name" value="Alkaline Phosphatase, subunit A"/>
    <property type="match status" value="1"/>
</dbReference>
<feature type="domain" description="Sulfatase N-terminal" evidence="13">
    <location>
        <begin position="242"/>
        <end position="530"/>
    </location>
</feature>
<feature type="binding site" evidence="9">
    <location>
        <position position="407"/>
    </location>
    <ligand>
        <name>substrate</name>
    </ligand>
</feature>
<evidence type="ECO:0000256" key="8">
    <source>
        <dbReference type="PIRSR" id="PIRSR005091-1"/>
    </source>
</evidence>
<evidence type="ECO:0000256" key="6">
    <source>
        <dbReference type="ARBA" id="ARBA00023136"/>
    </source>
</evidence>
<feature type="binding site" evidence="10">
    <location>
        <position position="466"/>
    </location>
    <ligand>
        <name>Mn(2+)</name>
        <dbReference type="ChEBI" id="CHEBI:29035"/>
    </ligand>
</feature>
<comment type="caution">
    <text evidence="14">The sequence shown here is derived from an EMBL/GenBank/DDBJ whole genome shotgun (WGS) entry which is preliminary data.</text>
</comment>
<sequence length="626" mass="72399">MKNTFSKYAVFLLAALLLWLKTYLVNKFYFDLSIENAMQEFILFINPLSSVVLFLGISLFFSSKIRNRIILIISFIASFVLFANIVFYRFFTDFITIPVLFQTSNMGDLGNSVWSLIELSDCIFFADVFLLAFIMKFTTFKTFETNKKEIALVFTSVALLFAINIGLAETERPQLLTRTFDRSMLIKNIGTYNYHIYDVIMQSKAKAQRAIADGSEIVDIENYINANKTAPNPNFTGIAEGKNVFVISLESIQSFVLNNTVDGHVITPFLNELIKESYYFPNFYHQTGQGKTSDSEFLVDNSLYPLPSGAVFFTHSQNQYNGLPKMLNENGYYTSVFHPNNKSFWNRDVMYDSLGYDQFFSQRYFTVTDENSIGWGLKDEFMFEQSIDYLKTMPQPFYTKYITLTNHFPFTLGAKDEYLPEWTSDDGTVNRYFTTVRYTDEAVKKFFEQLKEEGLYENSIFILYGDHYGISENHNKAMSEYLETEIRPYETVQLQQVPMIIHIPGQEGQVIDTVSGQIDLKPTILNLLGIDTKENIEFGNDLFSKERPSFAVLRNGSFITEEYVYTNNICYQKPDGIEVESEKCQPYQEKAKTQLAYSDKIIYGDLLRFFNAQSKESYIELEQPIE</sequence>
<keyword evidence="15" id="KW-1185">Reference proteome</keyword>
<dbReference type="InterPro" id="IPR012160">
    <property type="entry name" value="LtaS-like"/>
</dbReference>
<reference evidence="14 15" key="1">
    <citation type="submission" date="2018-07" db="EMBL/GenBank/DDBJ databases">
        <title>Lottiidibacillus patelloidae gen. nov., sp. nov., isolated from the intestinal tract of a marine limpet and the reclassification of B. taeanensis BH030017T, B. algicola KMM 3737T and B. hwajinpoensis SW-72T as genus Lottiidibacillus.</title>
        <authorList>
            <person name="Liu R."/>
            <person name="Huang Z."/>
        </authorList>
    </citation>
    <scope>NUCLEOTIDE SEQUENCE [LARGE SCALE GENOMIC DNA]</scope>
    <source>
        <strain evidence="14 15">BH030017</strain>
    </source>
</reference>
<dbReference type="InterPro" id="IPR050448">
    <property type="entry name" value="OpgB/LTA_synthase_biosynth"/>
</dbReference>
<evidence type="ECO:0000259" key="13">
    <source>
        <dbReference type="Pfam" id="PF00884"/>
    </source>
</evidence>
<dbReference type="PANTHER" id="PTHR47371:SF1">
    <property type="entry name" value="LIPOTEICHOIC ACID SYNTHASE-LIKE YQGS"/>
    <property type="match status" value="1"/>
</dbReference>
<evidence type="ECO:0000313" key="14">
    <source>
        <dbReference type="EMBL" id="RBW70649.1"/>
    </source>
</evidence>
<dbReference type="InterPro" id="IPR017850">
    <property type="entry name" value="Alkaline_phosphatase_core_sf"/>
</dbReference>
<feature type="binding site" evidence="10">
    <location>
        <position position="467"/>
    </location>
    <ligand>
        <name>Mn(2+)</name>
        <dbReference type="ChEBI" id="CHEBI:29035"/>
    </ligand>
</feature>
<feature type="binding site" evidence="10">
    <location>
        <position position="292"/>
    </location>
    <ligand>
        <name>Mn(2+)</name>
        <dbReference type="ChEBI" id="CHEBI:29035"/>
    </ligand>
</feature>
<evidence type="ECO:0000256" key="11">
    <source>
        <dbReference type="PIRSR" id="PIRSR600917-52"/>
    </source>
</evidence>
<evidence type="ECO:0000256" key="10">
    <source>
        <dbReference type="PIRSR" id="PIRSR005091-3"/>
    </source>
</evidence>
<accession>A0A366Y0W0</accession>
<keyword evidence="4 12" id="KW-0812">Transmembrane</keyword>
<keyword evidence="5 12" id="KW-1133">Transmembrane helix</keyword>
<evidence type="ECO:0000256" key="9">
    <source>
        <dbReference type="PIRSR" id="PIRSR005091-2"/>
    </source>
</evidence>
<proteinExistence type="inferred from homology"/>
<feature type="active site" evidence="8">
    <location>
        <position position="292"/>
    </location>
</feature>
<dbReference type="OrthoDB" id="5901192at2"/>
<comment type="similarity">
    <text evidence="2 7">Belongs to the LTA synthase family.</text>
</comment>